<keyword evidence="2" id="KW-1185">Reference proteome</keyword>
<dbReference type="InterPro" id="IPR005235">
    <property type="entry name" value="YmdB-like"/>
</dbReference>
<sequence>MERVNTMRILFVGDVVGSPGRSMIQDYVPALKKKYTPTVTIINGENAAGGRGITEKIYRNFLECGAQAVTLGNHAWDNREIFEFIDDAKYLARPANFPEGTPGKGLIFVNCNGIEVAVINLQGRTFLPPIDCPFRKVDELIKVAKKRTNIIFIDFHAETTSEKQALGWYVDGRATAVVGTHTHVPTADNRILPKGTAYITDVGMTGPYDGILGMDREAVLKKFLTNLPIRFEVTNGRTQLSAVLIDVDPNTGKAKKIDRILINDDQPFFE</sequence>
<gene>
    <name evidence="1" type="primary">ymdB</name>
    <name evidence="1" type="ORF">BACCIP111899_00388</name>
</gene>
<organism evidence="1 2">
    <name type="scientific">Bacillus rhizoplanae</name>
    <dbReference type="NCBI Taxonomy" id="2880966"/>
    <lineage>
        <taxon>Bacteria</taxon>
        <taxon>Bacillati</taxon>
        <taxon>Bacillota</taxon>
        <taxon>Bacilli</taxon>
        <taxon>Bacillales</taxon>
        <taxon>Bacillaceae</taxon>
        <taxon>Bacillus</taxon>
    </lineage>
</organism>
<reference evidence="1 2" key="1">
    <citation type="submission" date="2021-10" db="EMBL/GenBank/DDBJ databases">
        <authorList>
            <person name="Criscuolo A."/>
        </authorList>
    </citation>
    <scope>NUCLEOTIDE SEQUENCE [LARGE SCALE GENOMIC DNA]</scope>
    <source>
        <strain evidence="2">CIP 111899</strain>
    </source>
</reference>
<accession>A0ABN7ZQR5</accession>
<dbReference type="Gene3D" id="3.60.21.10">
    <property type="match status" value="1"/>
</dbReference>
<evidence type="ECO:0000313" key="1">
    <source>
        <dbReference type="EMBL" id="CAG9611216.1"/>
    </source>
</evidence>
<dbReference type="NCBIfam" id="TIGR00282">
    <property type="entry name" value="TIGR00282 family metallophosphoesterase"/>
    <property type="match status" value="1"/>
</dbReference>
<dbReference type="Proteomes" id="UP000789423">
    <property type="component" value="Unassembled WGS sequence"/>
</dbReference>
<name>A0ABN7ZQR5_9BACI</name>
<dbReference type="SUPFAM" id="SSF56300">
    <property type="entry name" value="Metallo-dependent phosphatases"/>
    <property type="match status" value="1"/>
</dbReference>
<dbReference type="PANTHER" id="PTHR36303">
    <property type="entry name" value="2',3'-CYCLIC-NUCLEOTIDE 2'-PHOSPHODIESTERASE"/>
    <property type="match status" value="1"/>
</dbReference>
<keyword evidence="1" id="KW-0378">Hydrolase</keyword>
<dbReference type="PIRSF" id="PIRSF004789">
    <property type="entry name" value="DR1281"/>
    <property type="match status" value="1"/>
</dbReference>
<comment type="caution">
    <text evidence="1">The sequence shown here is derived from an EMBL/GenBank/DDBJ whole genome shotgun (WGS) entry which is preliminary data.</text>
</comment>
<proteinExistence type="predicted"/>
<dbReference type="PANTHER" id="PTHR36303:SF1">
    <property type="entry name" value="2',3'-CYCLIC-NUCLEOTIDE 2'-PHOSPHODIESTERASE"/>
    <property type="match status" value="1"/>
</dbReference>
<dbReference type="Pfam" id="PF13277">
    <property type="entry name" value="YmdB"/>
    <property type="match status" value="1"/>
</dbReference>
<dbReference type="EMBL" id="CAKJTI010000001">
    <property type="protein sequence ID" value="CAG9611216.1"/>
    <property type="molecule type" value="Genomic_DNA"/>
</dbReference>
<dbReference type="GO" id="GO:0008663">
    <property type="term" value="F:2',3'-cyclic-nucleotide 2'-phosphodiesterase activity"/>
    <property type="evidence" value="ECO:0007669"/>
    <property type="project" value="UniProtKB-EC"/>
</dbReference>
<dbReference type="InterPro" id="IPR029052">
    <property type="entry name" value="Metallo-depent_PP-like"/>
</dbReference>
<dbReference type="EC" id="3.1.4.16" evidence="1"/>
<dbReference type="CDD" id="cd07382">
    <property type="entry name" value="MPP_DR1281"/>
    <property type="match status" value="1"/>
</dbReference>
<protein>
    <submittedName>
        <fullName evidence="1">2',3'-cyclic-nucleotide 2'-phosphodiesterase</fullName>
        <ecNumber evidence="1">3.1.4.16</ecNumber>
    </submittedName>
</protein>
<evidence type="ECO:0000313" key="2">
    <source>
        <dbReference type="Proteomes" id="UP000789423"/>
    </source>
</evidence>